<dbReference type="Proteomes" id="UP001374584">
    <property type="component" value="Unassembled WGS sequence"/>
</dbReference>
<evidence type="ECO:0000313" key="1">
    <source>
        <dbReference type="EMBL" id="KAK7342461.1"/>
    </source>
</evidence>
<dbReference type="AlphaFoldDB" id="A0AAN9LV94"/>
<name>A0AAN9LV94_PHACN</name>
<protein>
    <submittedName>
        <fullName evidence="1">Uncharacterized protein</fullName>
    </submittedName>
</protein>
<gene>
    <name evidence="1" type="ORF">VNO80_25415</name>
</gene>
<keyword evidence="2" id="KW-1185">Reference proteome</keyword>
<organism evidence="1 2">
    <name type="scientific">Phaseolus coccineus</name>
    <name type="common">Scarlet runner bean</name>
    <name type="synonym">Phaseolus multiflorus</name>
    <dbReference type="NCBI Taxonomy" id="3886"/>
    <lineage>
        <taxon>Eukaryota</taxon>
        <taxon>Viridiplantae</taxon>
        <taxon>Streptophyta</taxon>
        <taxon>Embryophyta</taxon>
        <taxon>Tracheophyta</taxon>
        <taxon>Spermatophyta</taxon>
        <taxon>Magnoliopsida</taxon>
        <taxon>eudicotyledons</taxon>
        <taxon>Gunneridae</taxon>
        <taxon>Pentapetalae</taxon>
        <taxon>rosids</taxon>
        <taxon>fabids</taxon>
        <taxon>Fabales</taxon>
        <taxon>Fabaceae</taxon>
        <taxon>Papilionoideae</taxon>
        <taxon>50 kb inversion clade</taxon>
        <taxon>NPAAA clade</taxon>
        <taxon>indigoferoid/millettioid clade</taxon>
        <taxon>Phaseoleae</taxon>
        <taxon>Phaseolus</taxon>
    </lineage>
</organism>
<accession>A0AAN9LV94</accession>
<sequence>MEKAYLWWHGLTVLARSGSGGIPMAHKWRSQSGAWCEHQWRAWRRTHAWRSVNGAVRRWSCVTRSANGTEAEYARRSVKDVVEKCKRCRGELVKEKCERRGGGVTHREVRTT</sequence>
<proteinExistence type="predicted"/>
<dbReference type="EMBL" id="JAYMYR010000009">
    <property type="protein sequence ID" value="KAK7342461.1"/>
    <property type="molecule type" value="Genomic_DNA"/>
</dbReference>
<comment type="caution">
    <text evidence="1">The sequence shown here is derived from an EMBL/GenBank/DDBJ whole genome shotgun (WGS) entry which is preliminary data.</text>
</comment>
<reference evidence="1 2" key="1">
    <citation type="submission" date="2024-01" db="EMBL/GenBank/DDBJ databases">
        <title>The genomes of 5 underutilized Papilionoideae crops provide insights into root nodulation and disease resistanc.</title>
        <authorList>
            <person name="Jiang F."/>
        </authorList>
    </citation>
    <scope>NUCLEOTIDE SEQUENCE [LARGE SCALE GENOMIC DNA]</scope>
    <source>
        <strain evidence="1">JINMINGXINNONG_FW02</strain>
        <tissue evidence="1">Leaves</tissue>
    </source>
</reference>
<evidence type="ECO:0000313" key="2">
    <source>
        <dbReference type="Proteomes" id="UP001374584"/>
    </source>
</evidence>